<evidence type="ECO:0000313" key="1">
    <source>
        <dbReference type="EMBL" id="GEP70931.1"/>
    </source>
</evidence>
<proteinExistence type="predicted"/>
<reference evidence="1 2" key="1">
    <citation type="submission" date="2019-07" db="EMBL/GenBank/DDBJ databases">
        <title>Whole genome shotgun sequence of Cellulomonas soli NBRC 109434.</title>
        <authorList>
            <person name="Hosoyama A."/>
            <person name="Uohara A."/>
            <person name="Ohji S."/>
            <person name="Ichikawa N."/>
        </authorList>
    </citation>
    <scope>NUCLEOTIDE SEQUENCE [LARGE SCALE GENOMIC DNA]</scope>
    <source>
        <strain evidence="1 2">NBRC 109434</strain>
    </source>
</reference>
<gene>
    <name evidence="1" type="ORF">CSO01_36460</name>
</gene>
<dbReference type="Proteomes" id="UP000321798">
    <property type="component" value="Unassembled WGS sequence"/>
</dbReference>
<keyword evidence="2" id="KW-1185">Reference proteome</keyword>
<organism evidence="1 2">
    <name type="scientific">Cellulomonas soli</name>
    <dbReference type="NCBI Taxonomy" id="931535"/>
    <lineage>
        <taxon>Bacteria</taxon>
        <taxon>Bacillati</taxon>
        <taxon>Actinomycetota</taxon>
        <taxon>Actinomycetes</taxon>
        <taxon>Micrococcales</taxon>
        <taxon>Cellulomonadaceae</taxon>
        <taxon>Cellulomonas</taxon>
    </lineage>
</organism>
<dbReference type="EMBL" id="BKAL01000017">
    <property type="protein sequence ID" value="GEP70931.1"/>
    <property type="molecule type" value="Genomic_DNA"/>
</dbReference>
<comment type="caution">
    <text evidence="1">The sequence shown here is derived from an EMBL/GenBank/DDBJ whole genome shotgun (WGS) entry which is preliminary data.</text>
</comment>
<accession>A0A512PIA0</accession>
<name>A0A512PIA0_9CELL</name>
<protein>
    <submittedName>
        <fullName evidence="1">Uncharacterized protein</fullName>
    </submittedName>
</protein>
<sequence>MVKAVLSDTQSRYRALMQLASLKNRIRIALTTTIVDEWSLLSTTSGTSRPTERGVAFHLGWHLRPMIERAWDIDCEYNRSAMDLEAVVALEDVEGRGIPDLIVHHRGKLGPEHNLLLLELATDRISPDGAEFKRARALQQRFGYQYAGLLDLRLGIDGHLIAPHWQWSTLEDGPVDDSEVYTPEMLDDVISRTSGA</sequence>
<dbReference type="AlphaFoldDB" id="A0A512PIA0"/>
<evidence type="ECO:0000313" key="2">
    <source>
        <dbReference type="Proteomes" id="UP000321798"/>
    </source>
</evidence>